<dbReference type="PANTHER" id="PTHR42788">
    <property type="entry name" value="TAURINE IMPORT ATP-BINDING PROTEIN-RELATED"/>
    <property type="match status" value="1"/>
</dbReference>
<dbReference type="EMBL" id="FQTU01000001">
    <property type="protein sequence ID" value="SHE32003.1"/>
    <property type="molecule type" value="Genomic_DNA"/>
</dbReference>
<organism evidence="5 6">
    <name type="scientific">Alkalibacter saccharofermentans DSM 14828</name>
    <dbReference type="NCBI Taxonomy" id="1120975"/>
    <lineage>
        <taxon>Bacteria</taxon>
        <taxon>Bacillati</taxon>
        <taxon>Bacillota</taxon>
        <taxon>Clostridia</taxon>
        <taxon>Eubacteriales</taxon>
        <taxon>Eubacteriaceae</taxon>
        <taxon>Alkalibacter</taxon>
    </lineage>
</organism>
<dbReference type="SMART" id="SM00382">
    <property type="entry name" value="AAA"/>
    <property type="match status" value="1"/>
</dbReference>
<dbReference type="Gene3D" id="3.40.50.300">
    <property type="entry name" value="P-loop containing nucleotide triphosphate hydrolases"/>
    <property type="match status" value="1"/>
</dbReference>
<keyword evidence="6" id="KW-1185">Reference proteome</keyword>
<dbReference type="InterPro" id="IPR003593">
    <property type="entry name" value="AAA+_ATPase"/>
</dbReference>
<dbReference type="OrthoDB" id="9802264at2"/>
<sequence>MWIMPLRMNSSQSDSDTVISLKHVGKSFGEMVVFEDISLHVNRGEIVSILGSSGSGKSTLFNIIAGLIPIDHGDVIVKGTVGYMQQKDLLLPWKTVSANVGLPLKLKGVEKEDIKKRIEEYLPLVGLEGYEDKFPFQLSGGMRQRASFLRTLMTSEEIFLLDEAFGSLDSITRGQMQKWLLEMKRELDNTVVFITHDIDEAILLSDRIYVISKIPAEIKKEIDVDFHKDDKNKRLLSSKTLQLKQEILRYL</sequence>
<dbReference type="CDD" id="cd03293">
    <property type="entry name" value="ABC_NrtD_SsuB_transporters"/>
    <property type="match status" value="1"/>
</dbReference>
<keyword evidence="1" id="KW-0813">Transport</keyword>
<dbReference type="InterPro" id="IPR027417">
    <property type="entry name" value="P-loop_NTPase"/>
</dbReference>
<evidence type="ECO:0000256" key="1">
    <source>
        <dbReference type="ARBA" id="ARBA00022448"/>
    </source>
</evidence>
<name>A0A1M4SIE3_9FIRM</name>
<evidence type="ECO:0000313" key="6">
    <source>
        <dbReference type="Proteomes" id="UP000184251"/>
    </source>
</evidence>
<dbReference type="PROSITE" id="PS00211">
    <property type="entry name" value="ABC_TRANSPORTER_1"/>
    <property type="match status" value="1"/>
</dbReference>
<keyword evidence="3" id="KW-0067">ATP-binding</keyword>
<dbReference type="STRING" id="1120975.SAMN02746064_00274"/>
<dbReference type="InterPro" id="IPR003439">
    <property type="entry name" value="ABC_transporter-like_ATP-bd"/>
</dbReference>
<gene>
    <name evidence="5" type="ORF">SAMN02746064_00274</name>
</gene>
<evidence type="ECO:0000313" key="5">
    <source>
        <dbReference type="EMBL" id="SHE32003.1"/>
    </source>
</evidence>
<dbReference type="GO" id="GO:0016887">
    <property type="term" value="F:ATP hydrolysis activity"/>
    <property type="evidence" value="ECO:0007669"/>
    <property type="project" value="InterPro"/>
</dbReference>
<evidence type="ECO:0000259" key="4">
    <source>
        <dbReference type="PROSITE" id="PS50893"/>
    </source>
</evidence>
<dbReference type="AlphaFoldDB" id="A0A1M4SIE3"/>
<dbReference type="SUPFAM" id="SSF52540">
    <property type="entry name" value="P-loop containing nucleoside triphosphate hydrolases"/>
    <property type="match status" value="1"/>
</dbReference>
<dbReference type="GO" id="GO:0005524">
    <property type="term" value="F:ATP binding"/>
    <property type="evidence" value="ECO:0007669"/>
    <property type="project" value="UniProtKB-KW"/>
</dbReference>
<evidence type="ECO:0000256" key="3">
    <source>
        <dbReference type="ARBA" id="ARBA00022840"/>
    </source>
</evidence>
<dbReference type="PANTHER" id="PTHR42788:SF2">
    <property type="entry name" value="ABC TRANSPORTER ATP-BINDING PROTEIN"/>
    <property type="match status" value="1"/>
</dbReference>
<dbReference type="PROSITE" id="PS50893">
    <property type="entry name" value="ABC_TRANSPORTER_2"/>
    <property type="match status" value="1"/>
</dbReference>
<evidence type="ECO:0000256" key="2">
    <source>
        <dbReference type="ARBA" id="ARBA00022741"/>
    </source>
</evidence>
<reference evidence="5 6" key="1">
    <citation type="submission" date="2016-11" db="EMBL/GenBank/DDBJ databases">
        <authorList>
            <person name="Jaros S."/>
            <person name="Januszkiewicz K."/>
            <person name="Wedrychowicz H."/>
        </authorList>
    </citation>
    <scope>NUCLEOTIDE SEQUENCE [LARGE SCALE GENOMIC DNA]</scope>
    <source>
        <strain evidence="5 6">DSM 14828</strain>
    </source>
</reference>
<dbReference type="InterPro" id="IPR050166">
    <property type="entry name" value="ABC_transporter_ATP-bind"/>
</dbReference>
<protein>
    <submittedName>
        <fullName evidence="5">ABC-type nitrate/sulfonate/bicarbonate transport system, ATPase component</fullName>
    </submittedName>
</protein>
<feature type="domain" description="ABC transporter" evidence="4">
    <location>
        <begin position="19"/>
        <end position="238"/>
    </location>
</feature>
<proteinExistence type="predicted"/>
<accession>A0A1M4SIE3</accession>
<dbReference type="InterPro" id="IPR017871">
    <property type="entry name" value="ABC_transporter-like_CS"/>
</dbReference>
<dbReference type="Pfam" id="PF00005">
    <property type="entry name" value="ABC_tran"/>
    <property type="match status" value="1"/>
</dbReference>
<keyword evidence="2" id="KW-0547">Nucleotide-binding</keyword>
<dbReference type="Proteomes" id="UP000184251">
    <property type="component" value="Unassembled WGS sequence"/>
</dbReference>